<dbReference type="AlphaFoldDB" id="A0A0X2NMH8"/>
<dbReference type="InterPro" id="IPR006297">
    <property type="entry name" value="EF-4"/>
</dbReference>
<gene>
    <name evidence="1" type="ORF">CVAR292_02044</name>
</gene>
<dbReference type="GO" id="GO:0045727">
    <property type="term" value="P:positive regulation of translation"/>
    <property type="evidence" value="ECO:0007669"/>
    <property type="project" value="TreeGrafter"/>
</dbReference>
<evidence type="ECO:0000313" key="2">
    <source>
        <dbReference type="Proteomes" id="UP000182498"/>
    </source>
</evidence>
<dbReference type="RefSeq" id="WP_073884381.1">
    <property type="nucleotide sequence ID" value="NZ_FAUH01000014.1"/>
</dbReference>
<dbReference type="SUPFAM" id="SSF54980">
    <property type="entry name" value="EF-G C-terminal domain-like"/>
    <property type="match status" value="1"/>
</dbReference>
<dbReference type="EMBL" id="FAUH01000014">
    <property type="protein sequence ID" value="CUU66697.1"/>
    <property type="molecule type" value="Genomic_DNA"/>
</dbReference>
<dbReference type="PANTHER" id="PTHR43512">
    <property type="entry name" value="TRANSLATION FACTOR GUF1-RELATED"/>
    <property type="match status" value="1"/>
</dbReference>
<sequence length="73" mass="7890">MTLPCSSPPETSNALGAGFRCGVLGLLHLEIVQERLRREYGIETIATVPNVPYRLRLHDGTVTDIAQGTVTLA</sequence>
<dbReference type="Proteomes" id="UP000182498">
    <property type="component" value="Unassembled WGS sequence"/>
</dbReference>
<evidence type="ECO:0000313" key="1">
    <source>
        <dbReference type="EMBL" id="CUU66697.1"/>
    </source>
</evidence>
<dbReference type="GO" id="GO:0043022">
    <property type="term" value="F:ribosome binding"/>
    <property type="evidence" value="ECO:0007669"/>
    <property type="project" value="TreeGrafter"/>
</dbReference>
<reference evidence="2" key="1">
    <citation type="submission" date="2015-11" db="EMBL/GenBank/DDBJ databases">
        <authorList>
            <person name="Dugat-Bony E."/>
        </authorList>
    </citation>
    <scope>NUCLEOTIDE SEQUENCE [LARGE SCALE GENOMIC DNA]</scope>
    <source>
        <strain evidence="2">Mu292</strain>
    </source>
</reference>
<dbReference type="GO" id="GO:0005525">
    <property type="term" value="F:GTP binding"/>
    <property type="evidence" value="ECO:0007669"/>
    <property type="project" value="InterPro"/>
</dbReference>
<evidence type="ECO:0008006" key="3">
    <source>
        <dbReference type="Google" id="ProtNLM"/>
    </source>
</evidence>
<organism evidence="1 2">
    <name type="scientific">Corynebacterium variabile</name>
    <dbReference type="NCBI Taxonomy" id="1727"/>
    <lineage>
        <taxon>Bacteria</taxon>
        <taxon>Bacillati</taxon>
        <taxon>Actinomycetota</taxon>
        <taxon>Actinomycetes</taxon>
        <taxon>Mycobacteriales</taxon>
        <taxon>Corynebacteriaceae</taxon>
        <taxon>Corynebacterium</taxon>
    </lineage>
</organism>
<proteinExistence type="predicted"/>
<dbReference type="InterPro" id="IPR035647">
    <property type="entry name" value="EFG_III/V"/>
</dbReference>
<name>A0A0X2NMH8_9CORY</name>
<accession>A0A0X2NMH8</accession>
<protein>
    <recommendedName>
        <fullName evidence="3">Elongation factor 4</fullName>
    </recommendedName>
</protein>
<keyword evidence="2" id="KW-1185">Reference proteome</keyword>
<dbReference type="PANTHER" id="PTHR43512:SF4">
    <property type="entry name" value="TRANSLATION FACTOR GUF1 HOMOLOG, CHLOROPLASTIC"/>
    <property type="match status" value="1"/>
</dbReference>
<dbReference type="Gene3D" id="3.30.70.870">
    <property type="entry name" value="Elongation Factor G (Translational Gtpase), domain 3"/>
    <property type="match status" value="1"/>
</dbReference>